<feature type="domain" description="PD-(D/E)XK endonuclease-like" evidence="1">
    <location>
        <begin position="23"/>
        <end position="242"/>
    </location>
</feature>
<comment type="caution">
    <text evidence="2">The sequence shown here is derived from an EMBL/GenBank/DDBJ whole genome shotgun (WGS) entry which is preliminary data.</text>
</comment>
<dbReference type="InterPro" id="IPR038726">
    <property type="entry name" value="PDDEXK_AddAB-type"/>
</dbReference>
<evidence type="ECO:0000259" key="1">
    <source>
        <dbReference type="Pfam" id="PF12705"/>
    </source>
</evidence>
<dbReference type="Gene3D" id="3.90.320.10">
    <property type="match status" value="1"/>
</dbReference>
<evidence type="ECO:0000313" key="2">
    <source>
        <dbReference type="EMBL" id="OHA02081.1"/>
    </source>
</evidence>
<organism evidence="2 3">
    <name type="scientific">Candidatus Sungbacteria bacterium RIFCSPHIGHO2_02_FULL_51_29</name>
    <dbReference type="NCBI Taxonomy" id="1802273"/>
    <lineage>
        <taxon>Bacteria</taxon>
        <taxon>Candidatus Sungiibacteriota</taxon>
    </lineage>
</organism>
<protein>
    <recommendedName>
        <fullName evidence="1">PD-(D/E)XK endonuclease-like domain-containing protein</fullName>
    </recommendedName>
</protein>
<gene>
    <name evidence="2" type="ORF">A3C16_05640</name>
</gene>
<evidence type="ECO:0000313" key="3">
    <source>
        <dbReference type="Proteomes" id="UP000177811"/>
    </source>
</evidence>
<name>A0A1G2KUH5_9BACT</name>
<dbReference type="InterPro" id="IPR011335">
    <property type="entry name" value="Restrct_endonuc-II-like"/>
</dbReference>
<accession>A0A1G2KUH5</accession>
<dbReference type="AlphaFoldDB" id="A0A1G2KUH5"/>
<dbReference type="Proteomes" id="UP000177811">
    <property type="component" value="Unassembled WGS sequence"/>
</dbReference>
<dbReference type="SUPFAM" id="SSF52980">
    <property type="entry name" value="Restriction endonuclease-like"/>
    <property type="match status" value="1"/>
</dbReference>
<dbReference type="InterPro" id="IPR011604">
    <property type="entry name" value="PDDEXK-like_dom_sf"/>
</dbReference>
<proteinExistence type="predicted"/>
<sequence>MLKNSYIRTRNIFDPVSGAVFKLSRSMLENFTRCPRCFYLDRRLGVAQPSMPSFTLNTAVDHLLKKEFDIYRAKGKAHPLMKQYGVDAVPLAHPDMDKWRENFVGVQYFHELTNLIITGAVDDLWVNPAGEFIVVDYKATSTDKEITLEGVYKEGYKRQMEIYQWLLRSIGHRVADIGYFVYVNGRRDKEAFDGKLEFRVQLIPHHGNASWVEKTVFAAHTCLMASGLPASSPECEYCRYRESAREVVMKFDKNSI</sequence>
<dbReference type="EMBL" id="MHQL01000046">
    <property type="protein sequence ID" value="OHA02081.1"/>
    <property type="molecule type" value="Genomic_DNA"/>
</dbReference>
<dbReference type="Pfam" id="PF12705">
    <property type="entry name" value="PDDEXK_1"/>
    <property type="match status" value="1"/>
</dbReference>
<reference evidence="2 3" key="1">
    <citation type="journal article" date="2016" name="Nat. Commun.">
        <title>Thousands of microbial genomes shed light on interconnected biogeochemical processes in an aquifer system.</title>
        <authorList>
            <person name="Anantharaman K."/>
            <person name="Brown C.T."/>
            <person name="Hug L.A."/>
            <person name="Sharon I."/>
            <person name="Castelle C.J."/>
            <person name="Probst A.J."/>
            <person name="Thomas B.C."/>
            <person name="Singh A."/>
            <person name="Wilkins M.J."/>
            <person name="Karaoz U."/>
            <person name="Brodie E.L."/>
            <person name="Williams K.H."/>
            <person name="Hubbard S.S."/>
            <person name="Banfield J.F."/>
        </authorList>
    </citation>
    <scope>NUCLEOTIDE SEQUENCE [LARGE SCALE GENOMIC DNA]</scope>
</reference>